<keyword evidence="3" id="KW-0479">Metal-binding</keyword>
<dbReference type="InterPro" id="IPR000312">
    <property type="entry name" value="Glycosyl_Trfase_fam3"/>
</dbReference>
<keyword evidence="3" id="KW-0057">Aromatic amino acid biosynthesis</keyword>
<feature type="binding site" evidence="3">
    <location>
        <position position="226"/>
    </location>
    <ligand>
        <name>Mg(2+)</name>
        <dbReference type="ChEBI" id="CHEBI:18420"/>
        <label>2</label>
    </ligand>
</feature>
<dbReference type="PANTHER" id="PTHR43285">
    <property type="entry name" value="ANTHRANILATE PHOSPHORIBOSYLTRANSFERASE"/>
    <property type="match status" value="1"/>
</dbReference>
<dbReference type="SUPFAM" id="SSF52418">
    <property type="entry name" value="Nucleoside phosphorylase/phosphoribosyltransferase catalytic domain"/>
    <property type="match status" value="1"/>
</dbReference>
<comment type="catalytic activity">
    <reaction evidence="3">
        <text>N-(5-phospho-beta-D-ribosyl)anthranilate + diphosphate = 5-phospho-alpha-D-ribose 1-diphosphate + anthranilate</text>
        <dbReference type="Rhea" id="RHEA:11768"/>
        <dbReference type="ChEBI" id="CHEBI:16567"/>
        <dbReference type="ChEBI" id="CHEBI:18277"/>
        <dbReference type="ChEBI" id="CHEBI:33019"/>
        <dbReference type="ChEBI" id="CHEBI:58017"/>
        <dbReference type="EC" id="2.4.2.18"/>
    </reaction>
</comment>
<keyword evidence="3" id="KW-0460">Magnesium</keyword>
<dbReference type="Gene3D" id="1.20.970.10">
    <property type="entry name" value="Transferase, Pyrimidine Nucleoside Phosphorylase, Chain C"/>
    <property type="match status" value="1"/>
</dbReference>
<feature type="binding site" evidence="3">
    <location>
        <begin position="109"/>
        <end position="117"/>
    </location>
    <ligand>
        <name>5-phospho-alpha-D-ribose 1-diphosphate</name>
        <dbReference type="ChEBI" id="CHEBI:58017"/>
    </ligand>
</feature>
<evidence type="ECO:0000313" key="7">
    <source>
        <dbReference type="Proteomes" id="UP001157733"/>
    </source>
</evidence>
<dbReference type="InterPro" id="IPR035902">
    <property type="entry name" value="Nuc_phospho_transferase"/>
</dbReference>
<dbReference type="Gene3D" id="3.40.1030.10">
    <property type="entry name" value="Nucleoside phosphorylase/phosphoribosyltransferase catalytic domain"/>
    <property type="match status" value="1"/>
</dbReference>
<dbReference type="HAMAP" id="MF_00211">
    <property type="entry name" value="TrpD"/>
    <property type="match status" value="1"/>
</dbReference>
<dbReference type="InterPro" id="IPR036320">
    <property type="entry name" value="Glycosyl_Trfase_fam3_N_dom_sf"/>
</dbReference>
<evidence type="ECO:0000259" key="5">
    <source>
        <dbReference type="Pfam" id="PF02885"/>
    </source>
</evidence>
<feature type="binding site" evidence="3">
    <location>
        <position position="227"/>
    </location>
    <ligand>
        <name>Mg(2+)</name>
        <dbReference type="ChEBI" id="CHEBI:18420"/>
        <label>1</label>
    </ligand>
</feature>
<protein>
    <recommendedName>
        <fullName evidence="3">Anthranilate phosphoribosyltransferase</fullName>
        <ecNumber evidence="3">2.4.2.18</ecNumber>
    </recommendedName>
</protein>
<keyword evidence="3" id="KW-0028">Amino-acid biosynthesis</keyword>
<dbReference type="InterPro" id="IPR017459">
    <property type="entry name" value="Glycosyl_Trfase_fam3_N_dom"/>
</dbReference>
<feature type="binding site" evidence="3">
    <location>
        <position position="93"/>
    </location>
    <ligand>
        <name>Mg(2+)</name>
        <dbReference type="ChEBI" id="CHEBI:18420"/>
        <label>1</label>
    </ligand>
</feature>
<keyword evidence="7" id="KW-1185">Reference proteome</keyword>
<dbReference type="GO" id="GO:0004048">
    <property type="term" value="F:anthranilate phosphoribosyltransferase activity"/>
    <property type="evidence" value="ECO:0007669"/>
    <property type="project" value="UniProtKB-EC"/>
</dbReference>
<dbReference type="InterPro" id="IPR005940">
    <property type="entry name" value="Anthranilate_Pribosyl_Tfrase"/>
</dbReference>
<evidence type="ECO:0000259" key="4">
    <source>
        <dbReference type="Pfam" id="PF00591"/>
    </source>
</evidence>
<feature type="binding site" evidence="3">
    <location>
        <position position="112"/>
    </location>
    <ligand>
        <name>anthranilate</name>
        <dbReference type="ChEBI" id="CHEBI:16567"/>
        <label>1</label>
    </ligand>
</feature>
<feature type="binding site" evidence="3">
    <location>
        <position position="81"/>
    </location>
    <ligand>
        <name>5-phospho-alpha-D-ribose 1-diphosphate</name>
        <dbReference type="ChEBI" id="CHEBI:58017"/>
    </ligand>
</feature>
<dbReference type="Proteomes" id="UP001157733">
    <property type="component" value="Chromosome"/>
</dbReference>
<feature type="binding site" evidence="3">
    <location>
        <begin position="91"/>
        <end position="94"/>
    </location>
    <ligand>
        <name>5-phospho-alpha-D-ribose 1-diphosphate</name>
        <dbReference type="ChEBI" id="CHEBI:58017"/>
    </ligand>
</feature>
<reference evidence="6 7" key="1">
    <citation type="submission" date="2022-09" db="EMBL/GenBank/DDBJ databases">
        <authorList>
            <person name="Kop L."/>
        </authorList>
    </citation>
    <scope>NUCLEOTIDE SEQUENCE [LARGE SCALE GENOMIC DNA]</scope>
    <source>
        <strain evidence="6 7">347</strain>
    </source>
</reference>
<name>A0ABM9HDJ9_9BACT</name>
<dbReference type="EMBL" id="OX336137">
    <property type="protein sequence ID" value="CAI2718184.1"/>
    <property type="molecule type" value="Genomic_DNA"/>
</dbReference>
<accession>A0ABM9HDJ9</accession>
<dbReference type="NCBIfam" id="TIGR01245">
    <property type="entry name" value="trpD"/>
    <property type="match status" value="1"/>
</dbReference>
<dbReference type="PANTHER" id="PTHR43285:SF2">
    <property type="entry name" value="ANTHRANILATE PHOSPHORIBOSYLTRANSFERASE"/>
    <property type="match status" value="1"/>
</dbReference>
<evidence type="ECO:0000256" key="2">
    <source>
        <dbReference type="ARBA" id="ARBA00022679"/>
    </source>
</evidence>
<feature type="domain" description="Glycosyl transferase family 3" evidence="4">
    <location>
        <begin position="74"/>
        <end position="324"/>
    </location>
</feature>
<feature type="binding site" evidence="3">
    <location>
        <position position="89"/>
    </location>
    <ligand>
        <name>5-phospho-alpha-D-ribose 1-diphosphate</name>
        <dbReference type="ChEBI" id="CHEBI:58017"/>
    </ligand>
</feature>
<comment type="subunit">
    <text evidence="3">Homodimer.</text>
</comment>
<keyword evidence="2 3" id="KW-0808">Transferase</keyword>
<gene>
    <name evidence="3 6" type="primary">trpD</name>
    <name evidence="6" type="ORF">NSPWAT_1325</name>
</gene>
<proteinExistence type="inferred from homology"/>
<dbReference type="SUPFAM" id="SSF47648">
    <property type="entry name" value="Nucleoside phosphorylase/phosphoribosyltransferase N-terminal domain"/>
    <property type="match status" value="1"/>
</dbReference>
<sequence length="343" mass="36155">MDAHSILHKAVDGYDLTEDEMVHIMTEVMEGRVERSFLGAFLTALRMKGETVSEITGAARVMRDKAERLDVDGQHAVDTCGTGGDRSNTFNISTAVAFVVAGAGVVVAKHGNRAVSSRSGSADVLKCLGVNIEAEKSVVEKCLKEAGIAFLFAPSMHKAMKHAADVRRELGFRTIFNLLGPLTNPAGVQAQVVGVFDAKWTEPLANVLGKLGCRHAFVVHGEDGLDEITLTGPTQVAELKDGKVNAYVLNPQDVGLTLCNAKDLKGGEAEDNAELVRGILVGAPGPKRDIVLLNAAAAIVAAGKAKDLKAGIEVARTAIDSGAAKQKLEDLCRISNSRAVNVP</sequence>
<feature type="domain" description="Glycosyl transferase family 3 N-terminal" evidence="5">
    <location>
        <begin position="5"/>
        <end position="66"/>
    </location>
</feature>
<dbReference type="Pfam" id="PF02885">
    <property type="entry name" value="Glycos_trans_3N"/>
    <property type="match status" value="1"/>
</dbReference>
<feature type="binding site" evidence="3">
    <location>
        <position position="121"/>
    </location>
    <ligand>
        <name>5-phospho-alpha-D-ribose 1-diphosphate</name>
        <dbReference type="ChEBI" id="CHEBI:58017"/>
    </ligand>
</feature>
<keyword evidence="3" id="KW-0822">Tryptophan biosynthesis</keyword>
<dbReference type="EC" id="2.4.2.18" evidence="3"/>
<evidence type="ECO:0000256" key="3">
    <source>
        <dbReference type="HAMAP-Rule" id="MF_00211"/>
    </source>
</evidence>
<organism evidence="6 7">
    <name type="scientific">Nitrospina watsonii</name>
    <dbReference type="NCBI Taxonomy" id="1323948"/>
    <lineage>
        <taxon>Bacteria</taxon>
        <taxon>Pseudomonadati</taxon>
        <taxon>Nitrospinota/Tectimicrobiota group</taxon>
        <taxon>Nitrospinota</taxon>
        <taxon>Nitrospinia</taxon>
        <taxon>Nitrospinales</taxon>
        <taxon>Nitrospinaceae</taxon>
        <taxon>Nitrospina</taxon>
    </lineage>
</organism>
<keyword evidence="1 3" id="KW-0328">Glycosyltransferase</keyword>
<comment type="pathway">
    <text evidence="3">Amino-acid biosynthesis; L-tryptophan biosynthesis; L-tryptophan from chorismate: step 2/5.</text>
</comment>
<feature type="binding site" evidence="3">
    <location>
        <position position="167"/>
    </location>
    <ligand>
        <name>anthranilate</name>
        <dbReference type="ChEBI" id="CHEBI:16567"/>
        <label>2</label>
    </ligand>
</feature>
<feature type="binding site" evidence="3">
    <location>
        <position position="227"/>
    </location>
    <ligand>
        <name>Mg(2+)</name>
        <dbReference type="ChEBI" id="CHEBI:18420"/>
        <label>2</label>
    </ligand>
</feature>
<feature type="binding site" evidence="3">
    <location>
        <position position="81"/>
    </location>
    <ligand>
        <name>anthranilate</name>
        <dbReference type="ChEBI" id="CHEBI:16567"/>
        <label>1</label>
    </ligand>
</feature>
<comment type="cofactor">
    <cofactor evidence="3">
        <name>Mg(2+)</name>
        <dbReference type="ChEBI" id="CHEBI:18420"/>
    </cofactor>
    <text evidence="3">Binds 2 magnesium ions per monomer.</text>
</comment>
<feature type="binding site" evidence="3">
    <location>
        <begin position="84"/>
        <end position="85"/>
    </location>
    <ligand>
        <name>5-phospho-alpha-D-ribose 1-diphosphate</name>
        <dbReference type="ChEBI" id="CHEBI:58017"/>
    </ligand>
</feature>
<evidence type="ECO:0000256" key="1">
    <source>
        <dbReference type="ARBA" id="ARBA00022676"/>
    </source>
</evidence>
<evidence type="ECO:0000313" key="6">
    <source>
        <dbReference type="EMBL" id="CAI2718184.1"/>
    </source>
</evidence>
<dbReference type="RefSeq" id="WP_282011090.1">
    <property type="nucleotide sequence ID" value="NZ_OX336137.1"/>
</dbReference>
<comment type="caution">
    <text evidence="3">Lacks conserved residue(s) required for the propagation of feature annotation.</text>
</comment>
<comment type="function">
    <text evidence="3">Catalyzes the transfer of the phosphoribosyl group of 5-phosphorylribose-1-pyrophosphate (PRPP) to anthranilate to yield N-(5'-phosphoribosyl)-anthranilate (PRA).</text>
</comment>
<comment type="similarity">
    <text evidence="3">Belongs to the anthranilate phosphoribosyltransferase family.</text>
</comment>
<dbReference type="Pfam" id="PF00591">
    <property type="entry name" value="Glycos_transf_3"/>
    <property type="match status" value="1"/>
</dbReference>